<reference evidence="11 12" key="1">
    <citation type="journal article" date="2016" name="Int. J. Syst. Evol. Microbiol.">
        <title>Arsenicitalea aurantiaca gen. nov., sp. nov., a new member of the family Hyphomicrobiaceae, isolated from high-arsenic sediment.</title>
        <authorList>
            <person name="Mu Y."/>
            <person name="Zhou L."/>
            <person name="Zeng X.C."/>
            <person name="Liu L."/>
            <person name="Pan Y."/>
            <person name="Chen X."/>
            <person name="Wang J."/>
            <person name="Li S."/>
            <person name="Li W.J."/>
            <person name="Wang Y."/>
        </authorList>
    </citation>
    <scope>NUCLEOTIDE SEQUENCE [LARGE SCALE GENOMIC DNA]</scope>
    <source>
        <strain evidence="11 12">42-50</strain>
    </source>
</reference>
<proteinExistence type="inferred from homology"/>
<dbReference type="SUPFAM" id="SSF51445">
    <property type="entry name" value="(Trans)glycosidases"/>
    <property type="match status" value="1"/>
</dbReference>
<dbReference type="Pfam" id="PF02446">
    <property type="entry name" value="Glyco_hydro_77"/>
    <property type="match status" value="1"/>
</dbReference>
<dbReference type="AlphaFoldDB" id="A0A433XL86"/>
<organism evidence="11 12">
    <name type="scientific">Arsenicitalea aurantiaca</name>
    <dbReference type="NCBI Taxonomy" id="1783274"/>
    <lineage>
        <taxon>Bacteria</taxon>
        <taxon>Pseudomonadati</taxon>
        <taxon>Pseudomonadota</taxon>
        <taxon>Alphaproteobacteria</taxon>
        <taxon>Hyphomicrobiales</taxon>
        <taxon>Devosiaceae</taxon>
        <taxon>Arsenicitalea</taxon>
    </lineage>
</organism>
<evidence type="ECO:0000256" key="7">
    <source>
        <dbReference type="ARBA" id="ARBA00023277"/>
    </source>
</evidence>
<comment type="catalytic activity">
    <reaction evidence="1 10">
        <text>Transfers a segment of a (1-&gt;4)-alpha-D-glucan to a new position in an acceptor, which may be glucose or a (1-&gt;4)-alpha-D-glucan.</text>
        <dbReference type="EC" id="2.4.1.25"/>
    </reaction>
</comment>
<dbReference type="PANTHER" id="PTHR32438">
    <property type="entry name" value="4-ALPHA-GLUCANOTRANSFERASE DPE1, CHLOROPLASTIC/AMYLOPLASTIC"/>
    <property type="match status" value="1"/>
</dbReference>
<dbReference type="Gene3D" id="3.20.20.80">
    <property type="entry name" value="Glycosidases"/>
    <property type="match status" value="1"/>
</dbReference>
<evidence type="ECO:0000256" key="6">
    <source>
        <dbReference type="ARBA" id="ARBA00022679"/>
    </source>
</evidence>
<protein>
    <recommendedName>
        <fullName evidence="4 10">4-alpha-glucanotransferase</fullName>
        <ecNumber evidence="3 10">2.4.1.25</ecNumber>
    </recommendedName>
    <alternativeName>
        <fullName evidence="8 10">Amylomaltase</fullName>
    </alternativeName>
    <alternativeName>
        <fullName evidence="9 10">Disproportionating enzyme</fullName>
    </alternativeName>
</protein>
<dbReference type="Proteomes" id="UP000281547">
    <property type="component" value="Unassembled WGS sequence"/>
</dbReference>
<evidence type="ECO:0000256" key="1">
    <source>
        <dbReference type="ARBA" id="ARBA00000439"/>
    </source>
</evidence>
<keyword evidence="5 10" id="KW-0328">Glycosyltransferase</keyword>
<dbReference type="RefSeq" id="WP_127186960.1">
    <property type="nucleotide sequence ID" value="NZ_RZNJ01000001.1"/>
</dbReference>
<evidence type="ECO:0000313" key="11">
    <source>
        <dbReference type="EMBL" id="RUT34840.1"/>
    </source>
</evidence>
<sequence length="628" mass="69144">MNDTLDALASRYHVMGRYWGIDGTAHDVPEATRERILAAMGMDVSSPEALARALAEAPDDQPVVMQLRPGTRCFVPDWLEEGKCWGIAIQLYAVRSERNWGIGDYADLARLGAIGARAGADFLGTNPLHAPFMADPNRRSPFFPSTRRFLNPLYIAVDDVPGFDPAMVDGDEIARLRALPAVDYVGVAALKRSALRQAFDRWRTLDGLPEPYRHADFEAFRTREGVLLERHGLFEALSEAKTAEGLGSGWEGWPEPLHDPESAEVATFAVEHAAEVRFHVWLQFLASVQLEAAQAAAIAAGMRVGLYLDFAVGEAPDGSGTWSNPSLCMRGVSIGAPPDYFATDGQDWGLAPLSPAALDRHQRAPFRDMMASSMRYAGALRIDHAMALWQLFLVPHGEPPSRGTYVRYPIEEMVGVVAQASHAHRTVVIGEDLGNVPEGFRDLMEIAAILSYRILYFERNPDGFIAPWDYPREALACLSTHDLPTIVGWWRGDDMPLRETHGLMSAESAARHLAERATEREQLLAGLVHYGIMTDADADAARRAVTDRDADLPEALVLGVHVMLARTPSRMLAVRLEDLVGQRDPVNLPGTVDAYPNWQIKLPVALEDLEGHGLFLALTGAMARERPR</sequence>
<name>A0A433XL86_9HYPH</name>
<evidence type="ECO:0000256" key="3">
    <source>
        <dbReference type="ARBA" id="ARBA00012560"/>
    </source>
</evidence>
<dbReference type="OrthoDB" id="9763489at2"/>
<comment type="caution">
    <text evidence="11">The sequence shown here is derived from an EMBL/GenBank/DDBJ whole genome shotgun (WGS) entry which is preliminary data.</text>
</comment>
<evidence type="ECO:0000256" key="9">
    <source>
        <dbReference type="ARBA" id="ARBA00031501"/>
    </source>
</evidence>
<dbReference type="GO" id="GO:0004134">
    <property type="term" value="F:4-alpha-glucanotransferase activity"/>
    <property type="evidence" value="ECO:0007669"/>
    <property type="project" value="UniProtKB-EC"/>
</dbReference>
<dbReference type="NCBIfam" id="TIGR00217">
    <property type="entry name" value="malQ"/>
    <property type="match status" value="1"/>
</dbReference>
<dbReference type="GO" id="GO:0005975">
    <property type="term" value="P:carbohydrate metabolic process"/>
    <property type="evidence" value="ECO:0007669"/>
    <property type="project" value="InterPro"/>
</dbReference>
<gene>
    <name evidence="11" type="primary">malQ</name>
    <name evidence="11" type="ORF">EMQ25_02460</name>
</gene>
<accession>A0A433XL86</accession>
<dbReference type="EC" id="2.4.1.25" evidence="3 10"/>
<evidence type="ECO:0000256" key="10">
    <source>
        <dbReference type="RuleBase" id="RU361207"/>
    </source>
</evidence>
<keyword evidence="6 10" id="KW-0808">Transferase</keyword>
<dbReference type="PANTHER" id="PTHR32438:SF5">
    <property type="entry name" value="4-ALPHA-GLUCANOTRANSFERASE DPE1, CHLOROPLASTIC_AMYLOPLASTIC"/>
    <property type="match status" value="1"/>
</dbReference>
<keyword evidence="12" id="KW-1185">Reference proteome</keyword>
<dbReference type="InterPro" id="IPR003385">
    <property type="entry name" value="Glyco_hydro_77"/>
</dbReference>
<keyword evidence="7 10" id="KW-0119">Carbohydrate metabolism</keyword>
<evidence type="ECO:0000256" key="4">
    <source>
        <dbReference type="ARBA" id="ARBA00020295"/>
    </source>
</evidence>
<evidence type="ECO:0000256" key="2">
    <source>
        <dbReference type="ARBA" id="ARBA00005684"/>
    </source>
</evidence>
<comment type="similarity">
    <text evidence="2 10">Belongs to the disproportionating enzyme family.</text>
</comment>
<evidence type="ECO:0000256" key="8">
    <source>
        <dbReference type="ARBA" id="ARBA00031423"/>
    </source>
</evidence>
<evidence type="ECO:0000256" key="5">
    <source>
        <dbReference type="ARBA" id="ARBA00022676"/>
    </source>
</evidence>
<evidence type="ECO:0000313" key="12">
    <source>
        <dbReference type="Proteomes" id="UP000281547"/>
    </source>
</evidence>
<dbReference type="InterPro" id="IPR017853">
    <property type="entry name" value="GH"/>
</dbReference>
<dbReference type="EMBL" id="RZNJ01000001">
    <property type="protein sequence ID" value="RUT34840.1"/>
    <property type="molecule type" value="Genomic_DNA"/>
</dbReference>